<keyword evidence="1" id="KW-1133">Transmembrane helix</keyword>
<dbReference type="Proteomes" id="UP000201252">
    <property type="component" value="Segment"/>
</dbReference>
<evidence type="ECO:0000313" key="2">
    <source>
        <dbReference type="EMBL" id="AGH31633.1"/>
    </source>
</evidence>
<feature type="transmembrane region" description="Helical" evidence="1">
    <location>
        <begin position="54"/>
        <end position="70"/>
    </location>
</feature>
<keyword evidence="3" id="KW-1185">Reference proteome</keyword>
<sequence>MTKVDVPMRITGSILVITAYFVVLHINITLGVMLHFVADMISVPYFIRTKSWDVVIMLMFLLAISFSKLLT</sequence>
<protein>
    <submittedName>
        <fullName evidence="2">Uncharacterized protein</fullName>
    </submittedName>
</protein>
<dbReference type="RefSeq" id="YP_007674485.1">
    <property type="nucleotide sequence ID" value="NC_020851.1"/>
</dbReference>
<accession>M4QRY3</accession>
<keyword evidence="1" id="KW-0472">Membrane</keyword>
<organism evidence="2 3">
    <name type="scientific">Synechococcus phage S-SKS1</name>
    <dbReference type="NCBI Taxonomy" id="754042"/>
    <lineage>
        <taxon>Viruses</taxon>
        <taxon>Duplodnaviria</taxon>
        <taxon>Heunggongvirae</taxon>
        <taxon>Uroviricota</taxon>
        <taxon>Caudoviricetes</taxon>
        <taxon>Llyrvirus</taxon>
        <taxon>Llyrvirus SSKS1</taxon>
    </lineage>
</organism>
<keyword evidence="1" id="KW-0812">Transmembrane</keyword>
<dbReference type="OrthoDB" id="22709at10239"/>
<gene>
    <name evidence="2" type="ORF">SWZG_00122</name>
</gene>
<reference evidence="2 3" key="1">
    <citation type="submission" date="2010-10" db="EMBL/GenBank/DDBJ databases">
        <title>The Genome Sequence of Synechococcus phage S-SKS1.</title>
        <authorList>
            <consortium name="The Broad Institute Genome Sequencing Platform"/>
            <person name="Henn M.R."/>
            <person name="Clokie M."/>
            <person name="Levin J."/>
            <person name="Malboeuf C."/>
            <person name="Casali M."/>
            <person name="Russ C."/>
            <person name="Lennon N."/>
            <person name="Chapman S.B."/>
            <person name="Erlich R."/>
            <person name="Young S.K."/>
            <person name="Yandava C."/>
            <person name="Zeng Q."/>
            <person name="Alvarado L."/>
            <person name="Anderson S."/>
            <person name="Berlin A."/>
            <person name="Chen Z."/>
            <person name="Freedman E."/>
            <person name="Gellesch M."/>
            <person name="Goldberg J."/>
            <person name="Green L."/>
            <person name="Griggs A."/>
            <person name="Gujja S."/>
            <person name="Heilman E.R."/>
            <person name="Heiman D."/>
            <person name="Hollinger A."/>
            <person name="Howarth C."/>
            <person name="Larson L."/>
            <person name="Mehta T."/>
            <person name="Pearson M."/>
            <person name="Roberts A."/>
            <person name="Ryan E."/>
            <person name="Saif S."/>
            <person name="Shea T."/>
            <person name="Shenoy N."/>
            <person name="Sisk P."/>
            <person name="Stolte C."/>
            <person name="Sykes S."/>
            <person name="White J."/>
            <person name="Haas B."/>
            <person name="Nusbaum C."/>
            <person name="Birren B."/>
        </authorList>
    </citation>
    <scope>NUCLEOTIDE SEQUENCE [LARGE SCALE GENOMIC DNA]</scope>
</reference>
<proteinExistence type="predicted"/>
<feature type="transmembrane region" description="Helical" evidence="1">
    <location>
        <begin position="12"/>
        <end position="34"/>
    </location>
</feature>
<name>M4QRY3_9CAUD</name>
<evidence type="ECO:0000256" key="1">
    <source>
        <dbReference type="SAM" id="Phobius"/>
    </source>
</evidence>
<dbReference type="EMBL" id="HQ633071">
    <property type="protein sequence ID" value="AGH31633.1"/>
    <property type="molecule type" value="Genomic_DNA"/>
</dbReference>
<dbReference type="GeneID" id="15011033"/>
<evidence type="ECO:0000313" key="3">
    <source>
        <dbReference type="Proteomes" id="UP000201252"/>
    </source>
</evidence>
<dbReference type="KEGG" id="vg:15011033"/>